<dbReference type="PROSITE" id="PS50979">
    <property type="entry name" value="BC"/>
    <property type="match status" value="1"/>
</dbReference>
<evidence type="ECO:0000256" key="17">
    <source>
        <dbReference type="ARBA" id="ARBA00069499"/>
    </source>
</evidence>
<keyword evidence="14" id="KW-0464">Manganese</keyword>
<evidence type="ECO:0000256" key="6">
    <source>
        <dbReference type="ARBA" id="ARBA00022598"/>
    </source>
</evidence>
<dbReference type="FunFam" id="3.40.50.20:FF:000010">
    <property type="entry name" value="Propionyl-CoA carboxylase subunit alpha"/>
    <property type="match status" value="1"/>
</dbReference>
<dbReference type="InterPro" id="IPR016185">
    <property type="entry name" value="PreATP-grasp_dom_sf"/>
</dbReference>
<evidence type="ECO:0000256" key="3">
    <source>
        <dbReference type="ARBA" id="ARBA00005194"/>
    </source>
</evidence>
<protein>
    <recommendedName>
        <fullName evidence="17">Biotin-dependent acyl-coenzyme A carboxylase alpha3 subunit</fullName>
        <ecNumber evidence="4">6.3.4.14</ecNumber>
    </recommendedName>
</protein>
<sequence length="595" mass="63232">MPTEQAAITKVLIANRGEIAVRVIRAARDAGIASVAVYAEPDADALFVQLADEAFALGGQTSAESYLVFDKILSAAAQSGANAIHPGYGFLSENADFAQAVIDAGLIWIGPSPQSIRDLGDKVTARHIAERASAPMAAGTKDPVANADEVVEFAKQYGVPVAIKAAFGGGGRGMKVAHTIEEIPELFESATREAVAAFGRGECFVEQYLDKARHVEAQVIADQHGNVIVAGTRDCSLQRRFQKLVEEAPAPFLTDDQRSRIHNSAKAICKEAGYYGAGTVEYLVQGDTVSFLEVNTRLQVEHPVTEETAGIDLVRQQFRIAEGEKLTLTEDPTPRGHAFEFRINGEDAGRGFLPAPGPISVYREPTGPGVRVDSGVREGDVIGGQFDSMLAKLIVTGETREQALQRASRALREFEVGGLATVIPFHRHIVENPAFIGDGEKFDVYTKWIETDWENPIEPFTGGEPIDDEDNAPRQKVVVEVGGRRVEVSLPGDLALGGSGPSTNGVVRKKPKARTRKKGAGSAASGDSVAAPMQGTVVKVAVEEGQEVAEGDLVVVLEAMKMENPVNAHKAGVVTGLATEAGAAVTQGTVLLEIK</sequence>
<feature type="compositionally biased region" description="Basic residues" evidence="19">
    <location>
        <begin position="507"/>
        <end position="519"/>
    </location>
</feature>
<keyword evidence="8 18" id="KW-0547">Nucleotide-binding</keyword>
<dbReference type="OrthoDB" id="9760256at2"/>
<dbReference type="PROSITE" id="PS00866">
    <property type="entry name" value="CPSASE_1"/>
    <property type="match status" value="1"/>
</dbReference>
<dbReference type="Gene3D" id="2.40.50.100">
    <property type="match status" value="1"/>
</dbReference>
<dbReference type="InterPro" id="IPR005482">
    <property type="entry name" value="Biotin_COase_C"/>
</dbReference>
<evidence type="ECO:0000313" key="23">
    <source>
        <dbReference type="EMBL" id="GAB20758.1"/>
    </source>
</evidence>
<evidence type="ECO:0000256" key="7">
    <source>
        <dbReference type="ARBA" id="ARBA00022723"/>
    </source>
</evidence>
<evidence type="ECO:0000259" key="20">
    <source>
        <dbReference type="PROSITE" id="PS50968"/>
    </source>
</evidence>
<dbReference type="Gene3D" id="3.30.1490.20">
    <property type="entry name" value="ATP-grasp fold, A domain"/>
    <property type="match status" value="1"/>
</dbReference>
<name>H0R6Q7_9ACTN</name>
<dbReference type="EMBL" id="BAEH01000128">
    <property type="protein sequence ID" value="GAB20758.1"/>
    <property type="molecule type" value="Genomic_DNA"/>
</dbReference>
<dbReference type="PANTHER" id="PTHR18866:SF33">
    <property type="entry name" value="METHYLCROTONOYL-COA CARBOXYLASE SUBUNIT ALPHA, MITOCHONDRIAL-RELATED"/>
    <property type="match status" value="1"/>
</dbReference>
<evidence type="ECO:0000256" key="15">
    <source>
        <dbReference type="ARBA" id="ARBA00023267"/>
    </source>
</evidence>
<dbReference type="FunFam" id="3.30.470.20:FF:000053">
    <property type="entry name" value="Acetyl-/propionyl-coenzyme A carboxylase alpha chain"/>
    <property type="match status" value="1"/>
</dbReference>
<dbReference type="InterPro" id="IPR005479">
    <property type="entry name" value="CPAse_ATP-bd"/>
</dbReference>
<dbReference type="Proteomes" id="UP000035034">
    <property type="component" value="Unassembled WGS sequence"/>
</dbReference>
<evidence type="ECO:0000259" key="22">
    <source>
        <dbReference type="PROSITE" id="PS50979"/>
    </source>
</evidence>
<dbReference type="EC" id="6.3.4.14" evidence="4"/>
<keyword evidence="9" id="KW-0276">Fatty acid metabolism</keyword>
<dbReference type="GO" id="GO:0004075">
    <property type="term" value="F:biotin carboxylase activity"/>
    <property type="evidence" value="ECO:0007669"/>
    <property type="project" value="UniProtKB-EC"/>
</dbReference>
<dbReference type="FunFam" id="3.30.1490.20:FF:000003">
    <property type="entry name" value="acetyl-CoA carboxylase isoform X1"/>
    <property type="match status" value="1"/>
</dbReference>
<feature type="domain" description="ATP-grasp" evidence="21">
    <location>
        <begin position="126"/>
        <end position="322"/>
    </location>
</feature>
<comment type="catalytic activity">
    <reaction evidence="16">
        <text>N(6)-biotinyl-L-lysyl-[protein] + hydrogencarbonate + ATP = N(6)-carboxybiotinyl-L-lysyl-[protein] + ADP + phosphate + H(+)</text>
        <dbReference type="Rhea" id="RHEA:13501"/>
        <dbReference type="Rhea" id="RHEA-COMP:10505"/>
        <dbReference type="Rhea" id="RHEA-COMP:10506"/>
        <dbReference type="ChEBI" id="CHEBI:15378"/>
        <dbReference type="ChEBI" id="CHEBI:17544"/>
        <dbReference type="ChEBI" id="CHEBI:30616"/>
        <dbReference type="ChEBI" id="CHEBI:43474"/>
        <dbReference type="ChEBI" id="CHEBI:83144"/>
        <dbReference type="ChEBI" id="CHEBI:83145"/>
        <dbReference type="ChEBI" id="CHEBI:456216"/>
        <dbReference type="EC" id="6.3.4.14"/>
    </reaction>
    <physiologicalReaction direction="left-to-right" evidence="16">
        <dbReference type="Rhea" id="RHEA:13502"/>
    </physiologicalReaction>
</comment>
<dbReference type="InterPro" id="IPR011761">
    <property type="entry name" value="ATP-grasp"/>
</dbReference>
<keyword evidence="24" id="KW-1185">Reference proteome</keyword>
<dbReference type="PROSITE" id="PS50975">
    <property type="entry name" value="ATP_GRASP"/>
    <property type="match status" value="1"/>
</dbReference>
<dbReference type="SUPFAM" id="SSF52440">
    <property type="entry name" value="PreATP-grasp domain"/>
    <property type="match status" value="1"/>
</dbReference>
<evidence type="ECO:0000256" key="16">
    <source>
        <dbReference type="ARBA" id="ARBA00048501"/>
    </source>
</evidence>
<keyword evidence="6" id="KW-0436">Ligase</keyword>
<dbReference type="InterPro" id="IPR050856">
    <property type="entry name" value="Biotin_carboxylase_complex"/>
</dbReference>
<evidence type="ECO:0000256" key="19">
    <source>
        <dbReference type="SAM" id="MobiDB-lite"/>
    </source>
</evidence>
<comment type="pathway">
    <text evidence="2">Lipid metabolism; mycolic acid biosynthesis.</text>
</comment>
<dbReference type="SMART" id="SM00878">
    <property type="entry name" value="Biotin_carb_C"/>
    <property type="match status" value="1"/>
</dbReference>
<dbReference type="InterPro" id="IPR011053">
    <property type="entry name" value="Single_hybrid_motif"/>
</dbReference>
<dbReference type="InterPro" id="IPR000089">
    <property type="entry name" value="Biotin_lipoyl"/>
</dbReference>
<comment type="caution">
    <text evidence="23">The sequence shown here is derived from an EMBL/GenBank/DDBJ whole genome shotgun (WGS) entry which is preliminary data.</text>
</comment>
<evidence type="ECO:0000313" key="24">
    <source>
        <dbReference type="Proteomes" id="UP000035034"/>
    </source>
</evidence>
<dbReference type="PROSITE" id="PS50968">
    <property type="entry name" value="BIOTINYL_LIPOYL"/>
    <property type="match status" value="1"/>
</dbReference>
<dbReference type="Gene3D" id="3.30.470.20">
    <property type="entry name" value="ATP-grasp fold, B domain"/>
    <property type="match status" value="1"/>
</dbReference>
<keyword evidence="13" id="KW-0275">Fatty acid biosynthesis</keyword>
<evidence type="ECO:0000256" key="10">
    <source>
        <dbReference type="ARBA" id="ARBA00022840"/>
    </source>
</evidence>
<evidence type="ECO:0000256" key="12">
    <source>
        <dbReference type="ARBA" id="ARBA00023098"/>
    </source>
</evidence>
<evidence type="ECO:0000256" key="5">
    <source>
        <dbReference type="ARBA" id="ARBA00022516"/>
    </source>
</evidence>
<comment type="cofactor">
    <cofactor evidence="1">
        <name>biotin</name>
        <dbReference type="ChEBI" id="CHEBI:57586"/>
    </cofactor>
</comment>
<keyword evidence="15" id="KW-0092">Biotin</keyword>
<organism evidence="23 24">
    <name type="scientific">Gordonia effusa NBRC 100432</name>
    <dbReference type="NCBI Taxonomy" id="1077974"/>
    <lineage>
        <taxon>Bacteria</taxon>
        <taxon>Bacillati</taxon>
        <taxon>Actinomycetota</taxon>
        <taxon>Actinomycetes</taxon>
        <taxon>Mycobacteriales</taxon>
        <taxon>Gordoniaceae</taxon>
        <taxon>Gordonia</taxon>
    </lineage>
</organism>
<dbReference type="PROSITE" id="PS00188">
    <property type="entry name" value="BIOTIN"/>
    <property type="match status" value="1"/>
</dbReference>
<keyword evidence="10 18" id="KW-0067">ATP-binding</keyword>
<keyword evidence="12" id="KW-0443">Lipid metabolism</keyword>
<dbReference type="eggNOG" id="COG4770">
    <property type="taxonomic scope" value="Bacteria"/>
</dbReference>
<keyword evidence="5" id="KW-0444">Lipid biosynthesis</keyword>
<dbReference type="GO" id="GO:0046872">
    <property type="term" value="F:metal ion binding"/>
    <property type="evidence" value="ECO:0007669"/>
    <property type="project" value="UniProtKB-KW"/>
</dbReference>
<dbReference type="PROSITE" id="PS00867">
    <property type="entry name" value="CPSASE_2"/>
    <property type="match status" value="1"/>
</dbReference>
<evidence type="ECO:0000256" key="9">
    <source>
        <dbReference type="ARBA" id="ARBA00022832"/>
    </source>
</evidence>
<dbReference type="InterPro" id="IPR001882">
    <property type="entry name" value="Biotin_BS"/>
</dbReference>
<dbReference type="InterPro" id="IPR005481">
    <property type="entry name" value="BC-like_N"/>
</dbReference>
<keyword evidence="7" id="KW-0479">Metal-binding</keyword>
<dbReference type="SUPFAM" id="SSF51246">
    <property type="entry name" value="Rudiment single hybrid motif"/>
    <property type="match status" value="1"/>
</dbReference>
<dbReference type="CDD" id="cd06850">
    <property type="entry name" value="biotinyl_domain"/>
    <property type="match status" value="1"/>
</dbReference>
<dbReference type="SUPFAM" id="SSF56059">
    <property type="entry name" value="Glutathione synthetase ATP-binding domain-like"/>
    <property type="match status" value="1"/>
</dbReference>
<evidence type="ECO:0000256" key="11">
    <source>
        <dbReference type="ARBA" id="ARBA00022842"/>
    </source>
</evidence>
<feature type="region of interest" description="Disordered" evidence="19">
    <location>
        <begin position="492"/>
        <end position="528"/>
    </location>
</feature>
<keyword evidence="11" id="KW-0460">Magnesium</keyword>
<evidence type="ECO:0000259" key="21">
    <source>
        <dbReference type="PROSITE" id="PS50975"/>
    </source>
</evidence>
<dbReference type="GO" id="GO:0006633">
    <property type="term" value="P:fatty acid biosynthetic process"/>
    <property type="evidence" value="ECO:0007669"/>
    <property type="project" value="UniProtKB-KW"/>
</dbReference>
<dbReference type="SUPFAM" id="SSF51230">
    <property type="entry name" value="Single hybrid motif"/>
    <property type="match status" value="1"/>
</dbReference>
<evidence type="ECO:0000256" key="4">
    <source>
        <dbReference type="ARBA" id="ARBA00013263"/>
    </source>
</evidence>
<evidence type="ECO:0000256" key="14">
    <source>
        <dbReference type="ARBA" id="ARBA00023211"/>
    </source>
</evidence>
<dbReference type="InterPro" id="IPR013815">
    <property type="entry name" value="ATP_grasp_subdomain_1"/>
</dbReference>
<feature type="domain" description="Lipoyl-binding" evidence="20">
    <location>
        <begin position="517"/>
        <end position="595"/>
    </location>
</feature>
<accession>H0R6Q7</accession>
<evidence type="ECO:0000256" key="2">
    <source>
        <dbReference type="ARBA" id="ARBA00004796"/>
    </source>
</evidence>
<dbReference type="Pfam" id="PF00364">
    <property type="entry name" value="Biotin_lipoyl"/>
    <property type="match status" value="1"/>
</dbReference>
<dbReference type="Pfam" id="PF02786">
    <property type="entry name" value="CPSase_L_D2"/>
    <property type="match status" value="1"/>
</dbReference>
<evidence type="ECO:0000256" key="8">
    <source>
        <dbReference type="ARBA" id="ARBA00022741"/>
    </source>
</evidence>
<dbReference type="PANTHER" id="PTHR18866">
    <property type="entry name" value="CARBOXYLASE:PYRUVATE/ACETYL-COA/PROPIONYL-COA CARBOXYLASE"/>
    <property type="match status" value="1"/>
</dbReference>
<evidence type="ECO:0000256" key="1">
    <source>
        <dbReference type="ARBA" id="ARBA00001953"/>
    </source>
</evidence>
<dbReference type="InterPro" id="IPR011054">
    <property type="entry name" value="Rudment_hybrid_motif"/>
</dbReference>
<reference evidence="23 24" key="1">
    <citation type="submission" date="2011-12" db="EMBL/GenBank/DDBJ databases">
        <title>Whole genome shotgun sequence of Gordonia effusa NBRC 100432.</title>
        <authorList>
            <person name="Yoshida I."/>
            <person name="Takarada H."/>
            <person name="Hosoyama A."/>
            <person name="Tsuchikane K."/>
            <person name="Katsumata H."/>
            <person name="Yamazaki S."/>
            <person name="Fujita N."/>
        </authorList>
    </citation>
    <scope>NUCLEOTIDE SEQUENCE [LARGE SCALE GENOMIC DNA]</scope>
    <source>
        <strain evidence="23 24">NBRC 100432</strain>
    </source>
</reference>
<dbReference type="Pfam" id="PF02785">
    <property type="entry name" value="Biotin_carb_C"/>
    <property type="match status" value="1"/>
</dbReference>
<gene>
    <name evidence="23" type="primary">accA</name>
    <name evidence="23" type="ORF">GOEFS_128_00260</name>
</gene>
<dbReference type="Gene3D" id="3.40.50.20">
    <property type="match status" value="1"/>
</dbReference>
<evidence type="ECO:0000256" key="13">
    <source>
        <dbReference type="ARBA" id="ARBA00023160"/>
    </source>
</evidence>
<feature type="domain" description="Biotin carboxylation" evidence="22">
    <location>
        <begin position="7"/>
        <end position="450"/>
    </location>
</feature>
<dbReference type="RefSeq" id="WP_007320093.1">
    <property type="nucleotide sequence ID" value="NZ_BAEH01000128.1"/>
</dbReference>
<dbReference type="Pfam" id="PF00289">
    <property type="entry name" value="Biotin_carb_N"/>
    <property type="match status" value="1"/>
</dbReference>
<dbReference type="InterPro" id="IPR011764">
    <property type="entry name" value="Biotin_carboxylation_dom"/>
</dbReference>
<proteinExistence type="predicted"/>
<evidence type="ECO:0000256" key="18">
    <source>
        <dbReference type="PROSITE-ProRule" id="PRU00409"/>
    </source>
</evidence>
<dbReference type="GO" id="GO:0005524">
    <property type="term" value="F:ATP binding"/>
    <property type="evidence" value="ECO:0007669"/>
    <property type="project" value="UniProtKB-UniRule"/>
</dbReference>
<dbReference type="STRING" id="1077974.GOEFS_128_00260"/>
<comment type="pathway">
    <text evidence="3">Lipid metabolism; fatty acid biosynthesis.</text>
</comment>
<dbReference type="FunFam" id="2.40.50.100:FF:000003">
    <property type="entry name" value="Acetyl-CoA carboxylase biotin carboxyl carrier protein"/>
    <property type="match status" value="1"/>
</dbReference>
<dbReference type="AlphaFoldDB" id="H0R6Q7"/>